<dbReference type="FunFam" id="3.90.640.10:FF:000004">
    <property type="entry name" value="Heat shock 70 kDa protein 4"/>
    <property type="match status" value="1"/>
</dbReference>
<keyword evidence="3" id="KW-0963">Cytoplasm</keyword>
<dbReference type="Gene3D" id="2.60.34.10">
    <property type="entry name" value="Substrate Binding Domain Of DNAk, Chain A, domain 1"/>
    <property type="match status" value="1"/>
</dbReference>
<dbReference type="SUPFAM" id="SSF53067">
    <property type="entry name" value="Actin-like ATPase domain"/>
    <property type="match status" value="2"/>
</dbReference>
<evidence type="ECO:0000256" key="6">
    <source>
        <dbReference type="ARBA" id="ARBA00022840"/>
    </source>
</evidence>
<dbReference type="PANTHER" id="PTHR45639">
    <property type="entry name" value="HSC70CB, ISOFORM G-RELATED"/>
    <property type="match status" value="1"/>
</dbReference>
<feature type="region of interest" description="Disordered" evidence="7">
    <location>
        <begin position="485"/>
        <end position="513"/>
    </location>
</feature>
<dbReference type="FunFam" id="3.30.420.40:FF:000171">
    <property type="entry name" value="Heat shock 70 kDa protein 4"/>
    <property type="match status" value="1"/>
</dbReference>
<dbReference type="FunFam" id="3.30.420.40:FF:000495">
    <property type="entry name" value="Heat shock protein 4b"/>
    <property type="match status" value="1"/>
</dbReference>
<dbReference type="Ensembl" id="ENSOKIT00005085470.1">
    <property type="protein sequence ID" value="ENSOKIP00005080231.1"/>
    <property type="gene ID" value="ENSOKIG00005033802.1"/>
</dbReference>
<gene>
    <name evidence="8" type="primary">HSPA4</name>
    <name evidence="8" type="synonym">LOC109872612</name>
</gene>
<feature type="region of interest" description="Disordered" evidence="7">
    <location>
        <begin position="725"/>
        <end position="766"/>
    </location>
</feature>
<dbReference type="Gene3D" id="3.90.640.10">
    <property type="entry name" value="Actin, Chain A, domain 4"/>
    <property type="match status" value="1"/>
</dbReference>
<dbReference type="GO" id="GO:0005829">
    <property type="term" value="C:cytosol"/>
    <property type="evidence" value="ECO:0007669"/>
    <property type="project" value="TreeGrafter"/>
</dbReference>
<dbReference type="SUPFAM" id="SSF100934">
    <property type="entry name" value="Heat shock protein 70kD (HSP70), C-terminal subdomain"/>
    <property type="match status" value="2"/>
</dbReference>
<dbReference type="Gene3D" id="1.20.1270.10">
    <property type="match status" value="2"/>
</dbReference>
<dbReference type="InterPro" id="IPR018181">
    <property type="entry name" value="Heat_shock_70_CS"/>
</dbReference>
<keyword evidence="4" id="KW-0597">Phosphoprotein</keyword>
<dbReference type="InterPro" id="IPR029048">
    <property type="entry name" value="HSP70_C_sf"/>
</dbReference>
<dbReference type="GO" id="GO:0140662">
    <property type="term" value="F:ATP-dependent protein folding chaperone"/>
    <property type="evidence" value="ECO:0007669"/>
    <property type="project" value="InterPro"/>
</dbReference>
<evidence type="ECO:0000313" key="8">
    <source>
        <dbReference type="Ensembl" id="ENSOKIP00005080231.1"/>
    </source>
</evidence>
<comment type="subcellular location">
    <subcellularLocation>
        <location evidence="1">Cytoplasm</location>
    </subcellularLocation>
</comment>
<protein>
    <submittedName>
        <fullName evidence="8">Heat shock protein 4a</fullName>
    </submittedName>
</protein>
<dbReference type="Pfam" id="PF00012">
    <property type="entry name" value="HSP70"/>
    <property type="match status" value="1"/>
</dbReference>
<comment type="similarity">
    <text evidence="2">Belongs to the heat shock protein 70 family.</text>
</comment>
<evidence type="ECO:0000256" key="5">
    <source>
        <dbReference type="ARBA" id="ARBA00022741"/>
    </source>
</evidence>
<accession>A0A8C7J2S8</accession>
<dbReference type="Gene3D" id="3.30.30.30">
    <property type="match status" value="1"/>
</dbReference>
<dbReference type="PANTHER" id="PTHR45639:SF6">
    <property type="entry name" value="HEAT SHOCK 70 KDA PROTEIN 4"/>
    <property type="match status" value="1"/>
</dbReference>
<dbReference type="SUPFAM" id="SSF100920">
    <property type="entry name" value="Heat shock protein 70kD (HSP70), peptide-binding domain"/>
    <property type="match status" value="1"/>
</dbReference>
<dbReference type="Proteomes" id="UP000694557">
    <property type="component" value="Unassembled WGS sequence"/>
</dbReference>
<dbReference type="InterPro" id="IPR043129">
    <property type="entry name" value="ATPase_NBD"/>
</dbReference>
<sequence>MSVVGIDVGFQSCYVAVARAGGIETVANEYSDRSTPACVSFGPRNRSVGAAAKGQVVTNCKNTVQGFKRFHGRAFLDPYVQSAKSSLVYDLAQMPSGMTGIKVMYMEEEKVFSIEQVTAMLLTKLKETAETAMKKPVADCVISVPSFYTDAERRSVIDAAQIAGLNCLRLMNETTAVTLAYGIYKQDLPAPEEKPRNVVFVDLGHSGYQVSICAFNKGKLKMLASAFDAELGGKDFDEVLVNHFCEEFGKKYKLDVKTKPRALVRLYQECEKLKKLMSANSSDLPLNIECFMNDIDVTGKLNRLVERKTKLKKEDIYAVEIVGGASRIPAVKERVSKFFGKELSTTLNADEAVARGCALQCAILSPAFKVREFSITDVVHYPISLKWNSAAEEGLSDCEVFPRNHAAPFSKVLTFYRREPFSLEAYYNNPKELPYPDPTIGQFIVQKVVPQANGESSKVKVKVRVNVHGVFSVSSASLVELLKPNEGEEPMETDPAGKEEEVCNHAPSAKKPKVKTKTVELPIENSLPWQLTNDLVNLFMENEGKMIMQDKLEKERNDAKNNVEEYVYEMRDKLHGVLEKFVSESVNTFALRLEDTENWLYDDGEDQQKQVYIDKLAELKKLGQPVLERYIEAEERPKAFDELGRHIQQYMKIVEAYKTKEEQYEHLDELEMLKVDKQVNDAMIWMNSKMNAQSKQNFTQEPAIKVHEIQAKTKELYSACNPIVSKPKPKVEIPKDEKEEQNGPINGQEDTDPISTEIEILRGRKQ</sequence>
<name>A0A8C7J2S8_ONCKI</name>
<keyword evidence="6" id="KW-0067">ATP-binding</keyword>
<evidence type="ECO:0000256" key="1">
    <source>
        <dbReference type="ARBA" id="ARBA00004496"/>
    </source>
</evidence>
<dbReference type="PROSITE" id="PS01036">
    <property type="entry name" value="HSP70_3"/>
    <property type="match status" value="1"/>
</dbReference>
<evidence type="ECO:0000256" key="3">
    <source>
        <dbReference type="ARBA" id="ARBA00022490"/>
    </source>
</evidence>
<keyword evidence="5" id="KW-0547">Nucleotide-binding</keyword>
<dbReference type="FunFam" id="3.30.30.30:FF:000002">
    <property type="entry name" value="Heat shock 70 kDa protein 4"/>
    <property type="match status" value="1"/>
</dbReference>
<dbReference type="AlphaFoldDB" id="A0A8C7J2S8"/>
<evidence type="ECO:0000256" key="2">
    <source>
        <dbReference type="ARBA" id="ARBA00007381"/>
    </source>
</evidence>
<organism evidence="8 9">
    <name type="scientific">Oncorhynchus kisutch</name>
    <name type="common">Coho salmon</name>
    <name type="synonym">Salmo kisutch</name>
    <dbReference type="NCBI Taxonomy" id="8019"/>
    <lineage>
        <taxon>Eukaryota</taxon>
        <taxon>Metazoa</taxon>
        <taxon>Chordata</taxon>
        <taxon>Craniata</taxon>
        <taxon>Vertebrata</taxon>
        <taxon>Euteleostomi</taxon>
        <taxon>Actinopterygii</taxon>
        <taxon>Neopterygii</taxon>
        <taxon>Teleostei</taxon>
        <taxon>Protacanthopterygii</taxon>
        <taxon>Salmoniformes</taxon>
        <taxon>Salmonidae</taxon>
        <taxon>Salmoninae</taxon>
        <taxon>Oncorhynchus</taxon>
    </lineage>
</organism>
<dbReference type="PRINTS" id="PR00301">
    <property type="entry name" value="HEATSHOCK70"/>
</dbReference>
<dbReference type="GO" id="GO:0005634">
    <property type="term" value="C:nucleus"/>
    <property type="evidence" value="ECO:0007669"/>
    <property type="project" value="TreeGrafter"/>
</dbReference>
<evidence type="ECO:0000256" key="4">
    <source>
        <dbReference type="ARBA" id="ARBA00022553"/>
    </source>
</evidence>
<dbReference type="FunFam" id="1.20.1270.10:FF:000002">
    <property type="entry name" value="Heat shock 70 kDa protein 4"/>
    <property type="match status" value="1"/>
</dbReference>
<reference evidence="8" key="2">
    <citation type="submission" date="2025-09" db="UniProtKB">
        <authorList>
            <consortium name="Ensembl"/>
        </authorList>
    </citation>
    <scope>IDENTIFICATION</scope>
</reference>
<dbReference type="InterPro" id="IPR013126">
    <property type="entry name" value="Hsp_70_fam"/>
</dbReference>
<feature type="compositionally biased region" description="Basic and acidic residues" evidence="7">
    <location>
        <begin position="729"/>
        <end position="741"/>
    </location>
</feature>
<reference evidence="8" key="1">
    <citation type="submission" date="2025-08" db="UniProtKB">
        <authorList>
            <consortium name="Ensembl"/>
        </authorList>
    </citation>
    <scope>IDENTIFICATION</scope>
</reference>
<evidence type="ECO:0000313" key="9">
    <source>
        <dbReference type="Proteomes" id="UP000694557"/>
    </source>
</evidence>
<dbReference type="Gene3D" id="3.30.420.40">
    <property type="match status" value="4"/>
</dbReference>
<dbReference type="GO" id="GO:0005524">
    <property type="term" value="F:ATP binding"/>
    <property type="evidence" value="ECO:0007669"/>
    <property type="project" value="UniProtKB-KW"/>
</dbReference>
<dbReference type="FunFam" id="3.30.420.40:FF:000767">
    <property type="entry name" value="Heat shock protein 70 (HSP70)-4, putative"/>
    <property type="match status" value="1"/>
</dbReference>
<keyword evidence="9" id="KW-1185">Reference proteome</keyword>
<evidence type="ECO:0000256" key="7">
    <source>
        <dbReference type="SAM" id="MobiDB-lite"/>
    </source>
</evidence>
<proteinExistence type="inferred from homology"/>
<dbReference type="InterPro" id="IPR029047">
    <property type="entry name" value="HSP70_peptide-bd_sf"/>
</dbReference>
<dbReference type="GeneTree" id="ENSGT00940000156067"/>